<dbReference type="SMART" id="SM00034">
    <property type="entry name" value="CLECT"/>
    <property type="match status" value="1"/>
</dbReference>
<accession>A0A9D3PNY3</accession>
<dbReference type="GO" id="GO:0030246">
    <property type="term" value="F:carbohydrate binding"/>
    <property type="evidence" value="ECO:0007669"/>
    <property type="project" value="UniProtKB-KW"/>
</dbReference>
<feature type="domain" description="C-type lectin" evidence="4">
    <location>
        <begin position="176"/>
        <end position="294"/>
    </location>
</feature>
<dbReference type="Gene3D" id="3.10.100.10">
    <property type="entry name" value="Mannose-Binding Protein A, subunit A"/>
    <property type="match status" value="1"/>
</dbReference>
<keyword evidence="2" id="KW-1015">Disulfide bond</keyword>
<dbReference type="AlphaFoldDB" id="A0A9D3PNY3"/>
<keyword evidence="3" id="KW-0812">Transmembrane</keyword>
<dbReference type="InterPro" id="IPR001304">
    <property type="entry name" value="C-type_lectin-like"/>
</dbReference>
<dbReference type="Proteomes" id="UP001046870">
    <property type="component" value="Chromosome 14"/>
</dbReference>
<proteinExistence type="predicted"/>
<sequence length="304" mass="34231">MKDAGDAAKGTDIAYKEYQDDFENMDPSEERAFWKKESMPRLGVAPPAGRPMWHLCAVLTVSAVLLLALIITVSVSNVKVDRKFTALEKTVANLSASVASITSKMADTKHSDNLNREINALKTSLKNTERVLTSVMTGMDALEPLKRTVSELKCSLEKFTKNVTAEGCCPHDWVWYSSTCFFFSDEGMSWESARDHCSSFGASLVIMKDDAKWNFVAKRTKPLYYWIGLTDERTGEWEWVDGTPYYMNRRQWKPGQPDDWTAHGLGGGEDCAHLHDDGRLNDDHCSRQYRFVCEKPVQAESTSG</sequence>
<evidence type="ECO:0000256" key="1">
    <source>
        <dbReference type="ARBA" id="ARBA00022734"/>
    </source>
</evidence>
<evidence type="ECO:0000259" key="4">
    <source>
        <dbReference type="PROSITE" id="PS50041"/>
    </source>
</evidence>
<protein>
    <recommendedName>
        <fullName evidence="4">C-type lectin domain-containing protein</fullName>
    </recommendedName>
</protein>
<keyword evidence="6" id="KW-1185">Reference proteome</keyword>
<dbReference type="Pfam" id="PF00059">
    <property type="entry name" value="Lectin_C"/>
    <property type="match status" value="1"/>
</dbReference>
<dbReference type="CDD" id="cd03590">
    <property type="entry name" value="CLECT_DC-SIGN_like"/>
    <property type="match status" value="1"/>
</dbReference>
<keyword evidence="3" id="KW-1133">Transmembrane helix</keyword>
<dbReference type="PROSITE" id="PS50041">
    <property type="entry name" value="C_TYPE_LECTIN_2"/>
    <property type="match status" value="1"/>
</dbReference>
<evidence type="ECO:0000313" key="6">
    <source>
        <dbReference type="Proteomes" id="UP001046870"/>
    </source>
</evidence>
<name>A0A9D3PNY3_MEGAT</name>
<evidence type="ECO:0000256" key="2">
    <source>
        <dbReference type="ARBA" id="ARBA00023157"/>
    </source>
</evidence>
<dbReference type="InterPro" id="IPR018378">
    <property type="entry name" value="C-type_lectin_CS"/>
</dbReference>
<feature type="transmembrane region" description="Helical" evidence="3">
    <location>
        <begin position="52"/>
        <end position="75"/>
    </location>
</feature>
<dbReference type="InterPro" id="IPR016187">
    <property type="entry name" value="CTDL_fold"/>
</dbReference>
<dbReference type="PANTHER" id="PTHR22803">
    <property type="entry name" value="MANNOSE, PHOSPHOLIPASE, LECTIN RECEPTOR RELATED"/>
    <property type="match status" value="1"/>
</dbReference>
<keyword evidence="1" id="KW-0430">Lectin</keyword>
<evidence type="ECO:0000256" key="3">
    <source>
        <dbReference type="SAM" id="Phobius"/>
    </source>
</evidence>
<dbReference type="SUPFAM" id="SSF56436">
    <property type="entry name" value="C-type lectin-like"/>
    <property type="match status" value="1"/>
</dbReference>
<dbReference type="PROSITE" id="PS00615">
    <property type="entry name" value="C_TYPE_LECTIN_1"/>
    <property type="match status" value="1"/>
</dbReference>
<reference evidence="5" key="1">
    <citation type="submission" date="2021-01" db="EMBL/GenBank/DDBJ databases">
        <authorList>
            <person name="Zahm M."/>
            <person name="Roques C."/>
            <person name="Cabau C."/>
            <person name="Klopp C."/>
            <person name="Donnadieu C."/>
            <person name="Jouanno E."/>
            <person name="Lampietro C."/>
            <person name="Louis A."/>
            <person name="Herpin A."/>
            <person name="Echchiki A."/>
            <person name="Berthelot C."/>
            <person name="Parey E."/>
            <person name="Roest-Crollius H."/>
            <person name="Braasch I."/>
            <person name="Postlethwait J."/>
            <person name="Bobe J."/>
            <person name="Montfort J."/>
            <person name="Bouchez O."/>
            <person name="Begum T."/>
            <person name="Mejri S."/>
            <person name="Adams A."/>
            <person name="Chen W.-J."/>
            <person name="Guiguen Y."/>
        </authorList>
    </citation>
    <scope>NUCLEOTIDE SEQUENCE</scope>
    <source>
        <strain evidence="5">YG-15Mar2019-1</strain>
        <tissue evidence="5">Brain</tissue>
    </source>
</reference>
<dbReference type="InterPro" id="IPR016186">
    <property type="entry name" value="C-type_lectin-like/link_sf"/>
</dbReference>
<evidence type="ECO:0000313" key="5">
    <source>
        <dbReference type="EMBL" id="KAG7464589.1"/>
    </source>
</evidence>
<dbReference type="EMBL" id="JAFDVH010000014">
    <property type="protein sequence ID" value="KAG7464589.1"/>
    <property type="molecule type" value="Genomic_DNA"/>
</dbReference>
<dbReference type="OrthoDB" id="2142683at2759"/>
<keyword evidence="3" id="KW-0472">Membrane</keyword>
<comment type="caution">
    <text evidence="5">The sequence shown here is derived from an EMBL/GenBank/DDBJ whole genome shotgun (WGS) entry which is preliminary data.</text>
</comment>
<gene>
    <name evidence="5" type="ORF">MATL_G00167090</name>
</gene>
<organism evidence="5 6">
    <name type="scientific">Megalops atlanticus</name>
    <name type="common">Tarpon</name>
    <name type="synonym">Clupea gigantea</name>
    <dbReference type="NCBI Taxonomy" id="7932"/>
    <lineage>
        <taxon>Eukaryota</taxon>
        <taxon>Metazoa</taxon>
        <taxon>Chordata</taxon>
        <taxon>Craniata</taxon>
        <taxon>Vertebrata</taxon>
        <taxon>Euteleostomi</taxon>
        <taxon>Actinopterygii</taxon>
        <taxon>Neopterygii</taxon>
        <taxon>Teleostei</taxon>
        <taxon>Elopiformes</taxon>
        <taxon>Megalopidae</taxon>
        <taxon>Megalops</taxon>
    </lineage>
</organism>
<dbReference type="InterPro" id="IPR033989">
    <property type="entry name" value="CD209-like_CTLD"/>
</dbReference>
<dbReference type="InterPro" id="IPR050111">
    <property type="entry name" value="C-type_lectin/snaclec_domain"/>
</dbReference>